<protein>
    <submittedName>
        <fullName evidence="2">Proteasome endopeptidase complex</fullName>
    </submittedName>
</protein>
<name>A0AAV4JB10_9GAST</name>
<dbReference type="GO" id="GO:0000502">
    <property type="term" value="C:proteasome complex"/>
    <property type="evidence" value="ECO:0007669"/>
    <property type="project" value="UniProtKB-KW"/>
</dbReference>
<accession>A0AAV4JB10</accession>
<comment type="caution">
    <text evidence="2">The sequence shown here is derived from an EMBL/GenBank/DDBJ whole genome shotgun (WGS) entry which is preliminary data.</text>
</comment>
<keyword evidence="3" id="KW-1185">Reference proteome</keyword>
<dbReference type="Proteomes" id="UP000762676">
    <property type="component" value="Unassembled WGS sequence"/>
</dbReference>
<gene>
    <name evidence="2" type="ORF">ElyMa_001525900</name>
</gene>
<organism evidence="2 3">
    <name type="scientific">Elysia marginata</name>
    <dbReference type="NCBI Taxonomy" id="1093978"/>
    <lineage>
        <taxon>Eukaryota</taxon>
        <taxon>Metazoa</taxon>
        <taxon>Spiralia</taxon>
        <taxon>Lophotrochozoa</taxon>
        <taxon>Mollusca</taxon>
        <taxon>Gastropoda</taxon>
        <taxon>Heterobranchia</taxon>
        <taxon>Euthyneura</taxon>
        <taxon>Panpulmonata</taxon>
        <taxon>Sacoglossa</taxon>
        <taxon>Placobranchoidea</taxon>
        <taxon>Plakobranchidae</taxon>
        <taxon>Elysia</taxon>
    </lineage>
</organism>
<dbReference type="EMBL" id="BMAT01002998">
    <property type="protein sequence ID" value="GFS18566.1"/>
    <property type="molecule type" value="Genomic_DNA"/>
</dbReference>
<evidence type="ECO:0000313" key="3">
    <source>
        <dbReference type="Proteomes" id="UP000762676"/>
    </source>
</evidence>
<keyword evidence="2" id="KW-0647">Proteasome</keyword>
<dbReference type="AlphaFoldDB" id="A0AAV4JB10"/>
<sequence>MSTFVLSRLVAGLTEERISKLQRARNCAARNAGAADDFYQSVEKNALNQKNWVRLYRTGCQRTPIHGCDPTTAQHGDFCLLGFPPGPVRPSLDNLETSSSPRVTILMLSLVRTPDRHSTPESRTPALKPSTSSSLQVAGLQEHATTPGNINVLRIDVRHVFMSRLFLIPCKLPEIAHI</sequence>
<evidence type="ECO:0000313" key="2">
    <source>
        <dbReference type="EMBL" id="GFS18566.1"/>
    </source>
</evidence>
<feature type="region of interest" description="Disordered" evidence="1">
    <location>
        <begin position="114"/>
        <end position="141"/>
    </location>
</feature>
<proteinExistence type="predicted"/>
<evidence type="ECO:0000256" key="1">
    <source>
        <dbReference type="SAM" id="MobiDB-lite"/>
    </source>
</evidence>
<reference evidence="2 3" key="1">
    <citation type="journal article" date="2021" name="Elife">
        <title>Chloroplast acquisition without the gene transfer in kleptoplastic sea slugs, Plakobranchus ocellatus.</title>
        <authorList>
            <person name="Maeda T."/>
            <person name="Takahashi S."/>
            <person name="Yoshida T."/>
            <person name="Shimamura S."/>
            <person name="Takaki Y."/>
            <person name="Nagai Y."/>
            <person name="Toyoda A."/>
            <person name="Suzuki Y."/>
            <person name="Arimoto A."/>
            <person name="Ishii H."/>
            <person name="Satoh N."/>
            <person name="Nishiyama T."/>
            <person name="Hasebe M."/>
            <person name="Maruyama T."/>
            <person name="Minagawa J."/>
            <person name="Obokata J."/>
            <person name="Shigenobu S."/>
        </authorList>
    </citation>
    <scope>NUCLEOTIDE SEQUENCE [LARGE SCALE GENOMIC DNA]</scope>
</reference>